<comment type="caution">
    <text evidence="2">The sequence shown here is derived from an EMBL/GenBank/DDBJ whole genome shotgun (WGS) entry which is preliminary data.</text>
</comment>
<feature type="signal peptide" evidence="1">
    <location>
        <begin position="1"/>
        <end position="19"/>
    </location>
</feature>
<protein>
    <submittedName>
        <fullName evidence="2">Uncharacterized protein</fullName>
    </submittedName>
</protein>
<accession>A0ABD2YGQ2</accession>
<keyword evidence="1" id="KW-0732">Signal</keyword>
<organism evidence="2 3">
    <name type="scientific">Cinchona calisaya</name>
    <dbReference type="NCBI Taxonomy" id="153742"/>
    <lineage>
        <taxon>Eukaryota</taxon>
        <taxon>Viridiplantae</taxon>
        <taxon>Streptophyta</taxon>
        <taxon>Embryophyta</taxon>
        <taxon>Tracheophyta</taxon>
        <taxon>Spermatophyta</taxon>
        <taxon>Magnoliopsida</taxon>
        <taxon>eudicotyledons</taxon>
        <taxon>Gunneridae</taxon>
        <taxon>Pentapetalae</taxon>
        <taxon>asterids</taxon>
        <taxon>lamiids</taxon>
        <taxon>Gentianales</taxon>
        <taxon>Rubiaceae</taxon>
        <taxon>Cinchonoideae</taxon>
        <taxon>Cinchoneae</taxon>
        <taxon>Cinchona</taxon>
    </lineage>
</organism>
<evidence type="ECO:0000313" key="2">
    <source>
        <dbReference type="EMBL" id="KAL3505489.1"/>
    </source>
</evidence>
<feature type="chain" id="PRO_5044830575" evidence="1">
    <location>
        <begin position="20"/>
        <end position="156"/>
    </location>
</feature>
<name>A0ABD2YGQ2_9GENT</name>
<evidence type="ECO:0000256" key="1">
    <source>
        <dbReference type="SAM" id="SignalP"/>
    </source>
</evidence>
<evidence type="ECO:0000313" key="3">
    <source>
        <dbReference type="Proteomes" id="UP001630127"/>
    </source>
</evidence>
<keyword evidence="3" id="KW-1185">Reference proteome</keyword>
<proteinExistence type="predicted"/>
<dbReference type="EMBL" id="JBJUIK010000014">
    <property type="protein sequence ID" value="KAL3505489.1"/>
    <property type="molecule type" value="Genomic_DNA"/>
</dbReference>
<reference evidence="2 3" key="1">
    <citation type="submission" date="2024-11" db="EMBL/GenBank/DDBJ databases">
        <title>A near-complete genome assembly of Cinchona calisaya.</title>
        <authorList>
            <person name="Lian D.C."/>
            <person name="Zhao X.W."/>
            <person name="Wei L."/>
        </authorList>
    </citation>
    <scope>NUCLEOTIDE SEQUENCE [LARGE SCALE GENOMIC DNA]</scope>
    <source>
        <tissue evidence="2">Nenye</tissue>
    </source>
</reference>
<dbReference type="Proteomes" id="UP001630127">
    <property type="component" value="Unassembled WGS sequence"/>
</dbReference>
<dbReference type="AlphaFoldDB" id="A0ABD2YGQ2"/>
<gene>
    <name evidence="2" type="ORF">ACH5RR_035330</name>
</gene>
<sequence>MKFLTAIHCFLVYIPGVVSSSMVAKCSNFLSIKVALRKTDSNILLEARAPGVLLSGASIGFVDLYGIWAPNALLTSVGLLECTCILSHLFILLTVFAGCDNFHKKILDCSLLGLCQDYDKLCEIMCCKLDMATLSMNIGLYLAVLPLKTGCGIWCF</sequence>